<dbReference type="InterPro" id="IPR002314">
    <property type="entry name" value="aa-tRNA-synt_IIb"/>
</dbReference>
<dbReference type="AlphaFoldDB" id="A0A811RZF6"/>
<organism evidence="9 10">
    <name type="scientific">Miscanthus lutarioriparius</name>
    <dbReference type="NCBI Taxonomy" id="422564"/>
    <lineage>
        <taxon>Eukaryota</taxon>
        <taxon>Viridiplantae</taxon>
        <taxon>Streptophyta</taxon>
        <taxon>Embryophyta</taxon>
        <taxon>Tracheophyta</taxon>
        <taxon>Spermatophyta</taxon>
        <taxon>Magnoliopsida</taxon>
        <taxon>Liliopsida</taxon>
        <taxon>Poales</taxon>
        <taxon>Poaceae</taxon>
        <taxon>PACMAD clade</taxon>
        <taxon>Panicoideae</taxon>
        <taxon>Andropogonodae</taxon>
        <taxon>Andropogoneae</taxon>
        <taxon>Saccharinae</taxon>
        <taxon>Miscanthus</taxon>
    </lineage>
</organism>
<dbReference type="PANTHER" id="PTHR11778">
    <property type="entry name" value="SERYL-TRNA SYNTHETASE"/>
    <property type="match status" value="1"/>
</dbReference>
<dbReference type="InterPro" id="IPR002317">
    <property type="entry name" value="Ser-tRNA-ligase_type_1"/>
</dbReference>
<dbReference type="PRINTS" id="PR00981">
    <property type="entry name" value="TRNASYNTHSER"/>
</dbReference>
<evidence type="ECO:0000259" key="8">
    <source>
        <dbReference type="PROSITE" id="PS50862"/>
    </source>
</evidence>
<gene>
    <name evidence="9" type="ORF">NCGR_LOCUS59513</name>
</gene>
<keyword evidence="3" id="KW-0547">Nucleotide-binding</keyword>
<evidence type="ECO:0000256" key="3">
    <source>
        <dbReference type="ARBA" id="ARBA00022741"/>
    </source>
</evidence>
<proteinExistence type="predicted"/>
<feature type="binding site" evidence="7">
    <location>
        <position position="287"/>
    </location>
    <ligand>
        <name>L-serine</name>
        <dbReference type="ChEBI" id="CHEBI:33384"/>
    </ligand>
</feature>
<evidence type="ECO:0000256" key="4">
    <source>
        <dbReference type="ARBA" id="ARBA00022840"/>
    </source>
</evidence>
<dbReference type="PIRSF" id="PIRSF001529">
    <property type="entry name" value="Ser-tRNA-synth_IIa"/>
    <property type="match status" value="1"/>
</dbReference>
<feature type="binding site" evidence="7">
    <location>
        <position position="201"/>
    </location>
    <ligand>
        <name>L-serine</name>
        <dbReference type="ChEBI" id="CHEBI:33384"/>
    </ligand>
</feature>
<keyword evidence="10" id="KW-1185">Reference proteome</keyword>
<dbReference type="Gene3D" id="3.30.930.10">
    <property type="entry name" value="Bira Bifunctional Protein, Domain 2"/>
    <property type="match status" value="2"/>
</dbReference>
<dbReference type="InterPro" id="IPR015866">
    <property type="entry name" value="Ser-tRNA-synth_1_N"/>
</dbReference>
<evidence type="ECO:0000313" key="9">
    <source>
        <dbReference type="EMBL" id="CAD6335415.1"/>
    </source>
</evidence>
<keyword evidence="5" id="KW-0030">Aminoacyl-tRNA synthetase</keyword>
<keyword evidence="2" id="KW-0436">Ligase</keyword>
<dbReference type="SUPFAM" id="SSF55681">
    <property type="entry name" value="Class II aaRS and biotin synthetases"/>
    <property type="match status" value="1"/>
</dbReference>
<keyword evidence="4" id="KW-0067">ATP-binding</keyword>
<reference evidence="9" key="1">
    <citation type="submission" date="2020-10" db="EMBL/GenBank/DDBJ databases">
        <authorList>
            <person name="Han B."/>
            <person name="Lu T."/>
            <person name="Zhao Q."/>
            <person name="Huang X."/>
            <person name="Zhao Y."/>
        </authorList>
    </citation>
    <scope>NUCLEOTIDE SEQUENCE</scope>
</reference>
<dbReference type="Pfam" id="PF00587">
    <property type="entry name" value="tRNA-synt_2b"/>
    <property type="match status" value="1"/>
</dbReference>
<evidence type="ECO:0000256" key="6">
    <source>
        <dbReference type="ARBA" id="ARBA00031113"/>
    </source>
</evidence>
<name>A0A811RZF6_9POAL</name>
<dbReference type="GO" id="GO:0004828">
    <property type="term" value="F:serine-tRNA ligase activity"/>
    <property type="evidence" value="ECO:0007669"/>
    <property type="project" value="UniProtKB-EC"/>
</dbReference>
<dbReference type="Proteomes" id="UP000604825">
    <property type="component" value="Unassembled WGS sequence"/>
</dbReference>
<dbReference type="InterPro" id="IPR006195">
    <property type="entry name" value="aa-tRNA-synth_II"/>
</dbReference>
<evidence type="ECO:0000256" key="7">
    <source>
        <dbReference type="PIRSR" id="PIRSR001529-1"/>
    </source>
</evidence>
<dbReference type="InterPro" id="IPR045864">
    <property type="entry name" value="aa-tRNA-synth_II/BPL/LPL"/>
</dbReference>
<accession>A0A811RZF6</accession>
<evidence type="ECO:0000313" key="10">
    <source>
        <dbReference type="Proteomes" id="UP000604825"/>
    </source>
</evidence>
<dbReference type="GO" id="GO:0005524">
    <property type="term" value="F:ATP binding"/>
    <property type="evidence" value="ECO:0007669"/>
    <property type="project" value="UniProtKB-KW"/>
</dbReference>
<dbReference type="Pfam" id="PF02403">
    <property type="entry name" value="Seryl_tRNA_N"/>
    <property type="match status" value="1"/>
</dbReference>
<evidence type="ECO:0000256" key="5">
    <source>
        <dbReference type="ARBA" id="ARBA00023146"/>
    </source>
</evidence>
<feature type="site" description="Important for serine binding" evidence="7">
    <location>
        <position position="289"/>
    </location>
</feature>
<comment type="caution">
    <text evidence="9">The sequence shown here is derived from an EMBL/GenBank/DDBJ whole genome shotgun (WGS) entry which is preliminary data.</text>
</comment>
<feature type="domain" description="Aminoacyl-transfer RNA synthetases class-II family profile" evidence="8">
    <location>
        <begin position="178"/>
        <end position="313"/>
    </location>
</feature>
<evidence type="ECO:0000256" key="1">
    <source>
        <dbReference type="ARBA" id="ARBA00012840"/>
    </source>
</evidence>
<protein>
    <recommendedName>
        <fullName evidence="1">serine--tRNA ligase</fullName>
        <ecNumber evidence="1">6.1.1.11</ecNumber>
    </recommendedName>
    <alternativeName>
        <fullName evidence="6">Seryl-tRNA synthetase</fullName>
    </alternativeName>
</protein>
<dbReference type="OrthoDB" id="10264585at2759"/>
<dbReference type="EMBL" id="CAJGYO010000018">
    <property type="protein sequence ID" value="CAD6335415.1"/>
    <property type="molecule type" value="Genomic_DNA"/>
</dbReference>
<dbReference type="InterPro" id="IPR010978">
    <property type="entry name" value="tRNA-bd_arm"/>
</dbReference>
<dbReference type="EC" id="6.1.1.11" evidence="1"/>
<dbReference type="GO" id="GO:0006434">
    <property type="term" value="P:seryl-tRNA aminoacylation"/>
    <property type="evidence" value="ECO:0007669"/>
    <property type="project" value="InterPro"/>
</dbReference>
<sequence length="347" mass="38974">MAPFALLSRDKLQQELNATAKKIGKLKVAGKEEDEEEAKKLVEGTNEIKKRQADMEAEEQKTKSALDAKLMAIGNILHESLPVAADEANNVLLRVFGDRRMEQKLMNHVDLCVALDIVDLKRGAKAGGGRGYYLKEEGELLNNALAYFGKAFLRRRGYKLIGTPHMMTKEAMGKCAQLWKAGSHWRDTAGIFRTHEFQKVEQFCITAPDGDASWEMHEEMIRNAEDFYAALGIAGRVVNVVSVDLNNSAAKKYDLEAWFPASGTYRELTYGQRKDGERCNRFVHTLNSTLTATQRTLCCILETHQEEGGVRVPEVLRPYMSGIDFIPFKKPLDRHGGPARSKPKRSK</sequence>
<dbReference type="SUPFAM" id="SSF46589">
    <property type="entry name" value="tRNA-binding arm"/>
    <property type="match status" value="1"/>
</dbReference>
<dbReference type="PROSITE" id="PS50862">
    <property type="entry name" value="AA_TRNA_LIGASE_II"/>
    <property type="match status" value="1"/>
</dbReference>
<evidence type="ECO:0000256" key="2">
    <source>
        <dbReference type="ARBA" id="ARBA00022598"/>
    </source>
</evidence>